<dbReference type="AlphaFoldDB" id="F4L297"/>
<dbReference type="STRING" id="760192.Halhy_5022"/>
<gene>
    <name evidence="1" type="ordered locus">Halhy_5022</name>
</gene>
<accession>F4L297</accession>
<dbReference type="HOGENOM" id="CLU_3025985_0_0_10"/>
<organism evidence="1 2">
    <name type="scientific">Haliscomenobacter hydrossis (strain ATCC 27775 / DSM 1100 / LMG 10767 / O)</name>
    <dbReference type="NCBI Taxonomy" id="760192"/>
    <lineage>
        <taxon>Bacteria</taxon>
        <taxon>Pseudomonadati</taxon>
        <taxon>Bacteroidota</taxon>
        <taxon>Saprospiria</taxon>
        <taxon>Saprospirales</taxon>
        <taxon>Haliscomenobacteraceae</taxon>
        <taxon>Haliscomenobacter</taxon>
    </lineage>
</organism>
<dbReference type="EMBL" id="CP002691">
    <property type="protein sequence ID" value="AEE52850.1"/>
    <property type="molecule type" value="Genomic_DNA"/>
</dbReference>
<sequence length="55" mass="6102">MSKMGNCVDFSSGAVFFQKKMLPGRSSTLICRESIYCLITLCTQSNSPRSSNFTK</sequence>
<protein>
    <submittedName>
        <fullName evidence="1">Uncharacterized protein</fullName>
    </submittedName>
</protein>
<evidence type="ECO:0000313" key="2">
    <source>
        <dbReference type="Proteomes" id="UP000008461"/>
    </source>
</evidence>
<name>F4L297_HALH1</name>
<dbReference type="Proteomes" id="UP000008461">
    <property type="component" value="Chromosome"/>
</dbReference>
<dbReference type="KEGG" id="hhy:Halhy_5022"/>
<keyword evidence="2" id="KW-1185">Reference proteome</keyword>
<reference evidence="1 2" key="1">
    <citation type="journal article" date="2011" name="Stand. Genomic Sci.">
        <title>Complete genome sequence of Haliscomenobacter hydrossis type strain (O).</title>
        <authorList>
            <consortium name="US DOE Joint Genome Institute (JGI-PGF)"/>
            <person name="Daligault H."/>
            <person name="Lapidus A."/>
            <person name="Zeytun A."/>
            <person name="Nolan M."/>
            <person name="Lucas S."/>
            <person name="Del Rio T.G."/>
            <person name="Tice H."/>
            <person name="Cheng J.F."/>
            <person name="Tapia R."/>
            <person name="Han C."/>
            <person name="Goodwin L."/>
            <person name="Pitluck S."/>
            <person name="Liolios K."/>
            <person name="Pagani I."/>
            <person name="Ivanova N."/>
            <person name="Huntemann M."/>
            <person name="Mavromatis K."/>
            <person name="Mikhailova N."/>
            <person name="Pati A."/>
            <person name="Chen A."/>
            <person name="Palaniappan K."/>
            <person name="Land M."/>
            <person name="Hauser L."/>
            <person name="Brambilla E.M."/>
            <person name="Rohde M."/>
            <person name="Verbarg S."/>
            <person name="Goker M."/>
            <person name="Bristow J."/>
            <person name="Eisen J.A."/>
            <person name="Markowitz V."/>
            <person name="Hugenholtz P."/>
            <person name="Kyrpides N.C."/>
            <person name="Klenk H.P."/>
            <person name="Woyke T."/>
        </authorList>
    </citation>
    <scope>NUCLEOTIDE SEQUENCE [LARGE SCALE GENOMIC DNA]</scope>
    <source>
        <strain evidence="2">ATCC 27775 / DSM 1100 / LMG 10767 / O</strain>
    </source>
</reference>
<evidence type="ECO:0000313" key="1">
    <source>
        <dbReference type="EMBL" id="AEE52850.1"/>
    </source>
</evidence>
<reference key="2">
    <citation type="submission" date="2011-04" db="EMBL/GenBank/DDBJ databases">
        <title>Complete sequence of chromosome of Haliscomenobacter hydrossis DSM 1100.</title>
        <authorList>
            <consortium name="US DOE Joint Genome Institute (JGI-PGF)"/>
            <person name="Lucas S."/>
            <person name="Han J."/>
            <person name="Lapidus A."/>
            <person name="Bruce D."/>
            <person name="Goodwin L."/>
            <person name="Pitluck S."/>
            <person name="Peters L."/>
            <person name="Kyrpides N."/>
            <person name="Mavromatis K."/>
            <person name="Ivanova N."/>
            <person name="Ovchinnikova G."/>
            <person name="Pagani I."/>
            <person name="Daligault H."/>
            <person name="Detter J.C."/>
            <person name="Han C."/>
            <person name="Land M."/>
            <person name="Hauser L."/>
            <person name="Markowitz V."/>
            <person name="Cheng J.-F."/>
            <person name="Hugenholtz P."/>
            <person name="Woyke T."/>
            <person name="Wu D."/>
            <person name="Verbarg S."/>
            <person name="Frueling A."/>
            <person name="Brambilla E."/>
            <person name="Klenk H.-P."/>
            <person name="Eisen J.A."/>
        </authorList>
    </citation>
    <scope>NUCLEOTIDE SEQUENCE</scope>
    <source>
        <strain>DSM 1100</strain>
    </source>
</reference>
<proteinExistence type="predicted"/>